<dbReference type="PRINTS" id="PR00069">
    <property type="entry name" value="ALDKETRDTASE"/>
</dbReference>
<dbReference type="Proteomes" id="UP000703269">
    <property type="component" value="Unassembled WGS sequence"/>
</dbReference>
<dbReference type="InterPro" id="IPR036812">
    <property type="entry name" value="NAD(P)_OxRdtase_dom_sf"/>
</dbReference>
<dbReference type="PROSITE" id="PS00798">
    <property type="entry name" value="ALDOKETO_REDUCTASE_1"/>
    <property type="match status" value="1"/>
</dbReference>
<evidence type="ECO:0000256" key="4">
    <source>
        <dbReference type="PIRSR" id="PIRSR000097-2"/>
    </source>
</evidence>
<evidence type="ECO:0000256" key="5">
    <source>
        <dbReference type="PIRSR" id="PIRSR000097-3"/>
    </source>
</evidence>
<feature type="site" description="Lowers pKa of active site Tyr" evidence="5">
    <location>
        <position position="82"/>
    </location>
</feature>
<sequence length="281" mass="32425">MPEPHSQSLTIQSKFQLLSGYDLPILGLGVYQNWDCYPSCITAIEVGYRHIDSARYYENETEVGRAVRDCGVPREELFVTSKIYHPDFGYKSTLRCFEQSYRKFGLDYIDLYLIHSPLTGKERRLETWRALIEKRKEGKVRSIGVSNYNIRHIEEIIEAGLEMPVVNQIELHPYCQQRPIVEYCRKKGIVVQAYCPLIRGAFKDPVFDAVAKKYNKTVPQILIRWSLQHGFSPLPKSSQPSRIRENASVYDFEISSEDMARIDALDKGDEGACQWNPIHVA</sequence>
<organism evidence="7 8">
    <name type="scientific">Phanerochaete sordida</name>
    <dbReference type="NCBI Taxonomy" id="48140"/>
    <lineage>
        <taxon>Eukaryota</taxon>
        <taxon>Fungi</taxon>
        <taxon>Dikarya</taxon>
        <taxon>Basidiomycota</taxon>
        <taxon>Agaricomycotina</taxon>
        <taxon>Agaricomycetes</taxon>
        <taxon>Polyporales</taxon>
        <taxon>Phanerochaetaceae</taxon>
        <taxon>Phanerochaete</taxon>
    </lineage>
</organism>
<evidence type="ECO:0000313" key="8">
    <source>
        <dbReference type="Proteomes" id="UP000703269"/>
    </source>
</evidence>
<evidence type="ECO:0000313" key="7">
    <source>
        <dbReference type="EMBL" id="GJE85231.1"/>
    </source>
</evidence>
<feature type="active site" description="Proton donor" evidence="3">
    <location>
        <position position="57"/>
    </location>
</feature>
<dbReference type="PIRSF" id="PIRSF000097">
    <property type="entry name" value="AKR"/>
    <property type="match status" value="1"/>
</dbReference>
<dbReference type="PROSITE" id="PS00063">
    <property type="entry name" value="ALDOKETO_REDUCTASE_3"/>
    <property type="match status" value="1"/>
</dbReference>
<dbReference type="InterPro" id="IPR020471">
    <property type="entry name" value="AKR"/>
</dbReference>
<accession>A0A9P3FZ46</accession>
<keyword evidence="2" id="KW-0560">Oxidoreductase</keyword>
<dbReference type="PROSITE" id="PS00062">
    <property type="entry name" value="ALDOKETO_REDUCTASE_2"/>
    <property type="match status" value="1"/>
</dbReference>
<dbReference type="EMBL" id="BPQB01000002">
    <property type="protein sequence ID" value="GJE85231.1"/>
    <property type="molecule type" value="Genomic_DNA"/>
</dbReference>
<dbReference type="SUPFAM" id="SSF51430">
    <property type="entry name" value="NAD(P)-linked oxidoreductase"/>
    <property type="match status" value="1"/>
</dbReference>
<feature type="binding site" evidence="4">
    <location>
        <position position="115"/>
    </location>
    <ligand>
        <name>substrate</name>
    </ligand>
</feature>
<dbReference type="PANTHER" id="PTHR43827:SF13">
    <property type="entry name" value="ALDO_KETO REDUCTASE FAMILY PROTEIN"/>
    <property type="match status" value="1"/>
</dbReference>
<dbReference type="GO" id="GO:0016491">
    <property type="term" value="F:oxidoreductase activity"/>
    <property type="evidence" value="ECO:0007669"/>
    <property type="project" value="UniProtKB-KW"/>
</dbReference>
<dbReference type="Gene3D" id="3.20.20.100">
    <property type="entry name" value="NADP-dependent oxidoreductase domain"/>
    <property type="match status" value="1"/>
</dbReference>
<dbReference type="Pfam" id="PF00248">
    <property type="entry name" value="Aldo_ket_red"/>
    <property type="match status" value="1"/>
</dbReference>
<protein>
    <submittedName>
        <fullName evidence="7">Aldo/keto reductase</fullName>
    </submittedName>
</protein>
<evidence type="ECO:0000256" key="3">
    <source>
        <dbReference type="PIRSR" id="PIRSR000097-1"/>
    </source>
</evidence>
<dbReference type="AlphaFoldDB" id="A0A9P3FZ46"/>
<gene>
    <name evidence="7" type="ORF">PsYK624_013090</name>
</gene>
<dbReference type="FunFam" id="3.20.20.100:FF:000015">
    <property type="entry name" value="Oxidoreductase, aldo/keto reductase family"/>
    <property type="match status" value="1"/>
</dbReference>
<comment type="similarity">
    <text evidence="1">Belongs to the aldo/keto reductase family.</text>
</comment>
<dbReference type="OrthoDB" id="416253at2759"/>
<proteinExistence type="inferred from homology"/>
<evidence type="ECO:0000259" key="6">
    <source>
        <dbReference type="Pfam" id="PF00248"/>
    </source>
</evidence>
<dbReference type="CDD" id="cd19071">
    <property type="entry name" value="AKR_AKR1-5-like"/>
    <property type="match status" value="1"/>
</dbReference>
<dbReference type="InterPro" id="IPR023210">
    <property type="entry name" value="NADP_OxRdtase_dom"/>
</dbReference>
<feature type="domain" description="NADP-dependent oxidoreductase" evidence="6">
    <location>
        <begin position="42"/>
        <end position="266"/>
    </location>
</feature>
<evidence type="ECO:0000256" key="2">
    <source>
        <dbReference type="ARBA" id="ARBA00023002"/>
    </source>
</evidence>
<reference evidence="7 8" key="1">
    <citation type="submission" date="2021-08" db="EMBL/GenBank/DDBJ databases">
        <title>Draft Genome Sequence of Phanerochaete sordida strain YK-624.</title>
        <authorList>
            <person name="Mori T."/>
            <person name="Dohra H."/>
            <person name="Suzuki T."/>
            <person name="Kawagishi H."/>
            <person name="Hirai H."/>
        </authorList>
    </citation>
    <scope>NUCLEOTIDE SEQUENCE [LARGE SCALE GENOMIC DNA]</scope>
    <source>
        <strain evidence="7 8">YK-624</strain>
    </source>
</reference>
<dbReference type="PANTHER" id="PTHR43827">
    <property type="entry name" value="2,5-DIKETO-D-GLUCONIC ACID REDUCTASE"/>
    <property type="match status" value="1"/>
</dbReference>
<dbReference type="InterPro" id="IPR018170">
    <property type="entry name" value="Aldo/ket_reductase_CS"/>
</dbReference>
<comment type="caution">
    <text evidence="7">The sequence shown here is derived from an EMBL/GenBank/DDBJ whole genome shotgun (WGS) entry which is preliminary data.</text>
</comment>
<evidence type="ECO:0000256" key="1">
    <source>
        <dbReference type="ARBA" id="ARBA00007905"/>
    </source>
</evidence>
<name>A0A9P3FZ46_9APHY</name>
<keyword evidence="8" id="KW-1185">Reference proteome</keyword>